<dbReference type="PANTHER" id="PTHR45835">
    <property type="entry name" value="YALI0A06105P"/>
    <property type="match status" value="1"/>
</dbReference>
<evidence type="ECO:0000313" key="3">
    <source>
        <dbReference type="Proteomes" id="UP001151760"/>
    </source>
</evidence>
<feature type="region of interest" description="Disordered" evidence="1">
    <location>
        <begin position="400"/>
        <end position="431"/>
    </location>
</feature>
<keyword evidence="2" id="KW-0548">Nucleotidyltransferase</keyword>
<dbReference type="PANTHER" id="PTHR45835:SF99">
    <property type="entry name" value="CHROMO DOMAIN-CONTAINING PROTEIN-RELATED"/>
    <property type="match status" value="1"/>
</dbReference>
<dbReference type="Proteomes" id="UP001151760">
    <property type="component" value="Unassembled WGS sequence"/>
</dbReference>
<organism evidence="2 3">
    <name type="scientific">Tanacetum coccineum</name>
    <dbReference type="NCBI Taxonomy" id="301880"/>
    <lineage>
        <taxon>Eukaryota</taxon>
        <taxon>Viridiplantae</taxon>
        <taxon>Streptophyta</taxon>
        <taxon>Embryophyta</taxon>
        <taxon>Tracheophyta</taxon>
        <taxon>Spermatophyta</taxon>
        <taxon>Magnoliopsida</taxon>
        <taxon>eudicotyledons</taxon>
        <taxon>Gunneridae</taxon>
        <taxon>Pentapetalae</taxon>
        <taxon>asterids</taxon>
        <taxon>campanulids</taxon>
        <taxon>Asterales</taxon>
        <taxon>Asteraceae</taxon>
        <taxon>Asteroideae</taxon>
        <taxon>Anthemideae</taxon>
        <taxon>Anthemidinae</taxon>
        <taxon>Tanacetum</taxon>
    </lineage>
</organism>
<feature type="compositionally biased region" description="Low complexity" evidence="1">
    <location>
        <begin position="275"/>
        <end position="290"/>
    </location>
</feature>
<sequence length="649" mass="71844">MLRACVIDFRNGWIKYFPLVEFSYNNSYHASIKAAPFEALYDRKCLVLLLWCGLEAVDEECSLTESRFCPRTRGSEKIIRSSIRIHAARDRPKEYAVLNTSMMHEDDCYDLESLFLNVEQYSVMSSASSTVTYTSVDTDSEPGRAFWPADEELSDGGPEDPQSPLVPQDEDERKPMFVQAHDPDYMLEPIYPEYIPLEDEHVFPAEEQPLPPVDSPTALSPGYVADSDPEEDLEEDSEEEHADYPANGGDDDDDDDDTDDEDEEPFEEEEEHLAPADPSDVPVVDPVPSAGDTEALEADEPAPTPPSPPAHRTTARISIRPETPILLPSEEEVERLFALPPPPPSPLISLSPPFAEERLARCLAAPALLSSPLPIVPHPYGSPNHVRAPPGFRAAMGRLRASSPSTHHPLRPSPPLPPPPSSLHLPPPVLTSPLPPLPDSLFIPPVDRREDIPEAELPPRKRLCLTTPTSRYEVGESSTAIPRPTGGHTWVDPRETVEEVAPVTLKGVNTRVTELAAVQEQDTQDIYAVIEDTQDRQTQIYQTVEALVDDRQYHYETARLLDQEALVSREAWAHSMGLNSAVHYELQGYRTHTWMQDHRINAQESQIAALTAQVSSLLGHLATALGEIRALQAREQARAGAPEGTGSSS</sequence>
<keyword evidence="2" id="KW-0808">Transferase</keyword>
<gene>
    <name evidence="2" type="ORF">Tco_1124819</name>
</gene>
<dbReference type="EMBL" id="BQNB010021627">
    <property type="protein sequence ID" value="GJU08389.1"/>
    <property type="molecule type" value="Genomic_DNA"/>
</dbReference>
<protein>
    <submittedName>
        <fullName evidence="2">Reverse transcriptase domain-containing protein</fullName>
    </submittedName>
</protein>
<reference evidence="2" key="1">
    <citation type="journal article" date="2022" name="Int. J. Mol. Sci.">
        <title>Draft Genome of Tanacetum Coccineum: Genomic Comparison of Closely Related Tanacetum-Family Plants.</title>
        <authorList>
            <person name="Yamashiro T."/>
            <person name="Shiraishi A."/>
            <person name="Nakayama K."/>
            <person name="Satake H."/>
        </authorList>
    </citation>
    <scope>NUCLEOTIDE SEQUENCE</scope>
</reference>
<proteinExistence type="predicted"/>
<keyword evidence="3" id="KW-1185">Reference proteome</keyword>
<feature type="region of interest" description="Disordered" evidence="1">
    <location>
        <begin position="134"/>
        <end position="172"/>
    </location>
</feature>
<keyword evidence="2" id="KW-0695">RNA-directed DNA polymerase</keyword>
<reference evidence="2" key="2">
    <citation type="submission" date="2022-01" db="EMBL/GenBank/DDBJ databases">
        <authorList>
            <person name="Yamashiro T."/>
            <person name="Shiraishi A."/>
            <person name="Satake H."/>
            <person name="Nakayama K."/>
        </authorList>
    </citation>
    <scope>NUCLEOTIDE SEQUENCE</scope>
</reference>
<evidence type="ECO:0000256" key="1">
    <source>
        <dbReference type="SAM" id="MobiDB-lite"/>
    </source>
</evidence>
<dbReference type="Gene3D" id="3.30.420.10">
    <property type="entry name" value="Ribonuclease H-like superfamily/Ribonuclease H"/>
    <property type="match status" value="1"/>
</dbReference>
<feature type="compositionally biased region" description="Pro residues" evidence="1">
    <location>
        <begin position="411"/>
        <end position="431"/>
    </location>
</feature>
<dbReference type="InterPro" id="IPR036397">
    <property type="entry name" value="RNaseH_sf"/>
</dbReference>
<feature type="compositionally biased region" description="Acidic residues" evidence="1">
    <location>
        <begin position="149"/>
        <end position="158"/>
    </location>
</feature>
<feature type="compositionally biased region" description="Acidic residues" evidence="1">
    <location>
        <begin position="249"/>
        <end position="271"/>
    </location>
</feature>
<dbReference type="GO" id="GO:0003964">
    <property type="term" value="F:RNA-directed DNA polymerase activity"/>
    <property type="evidence" value="ECO:0007669"/>
    <property type="project" value="UniProtKB-KW"/>
</dbReference>
<accession>A0ABQ5J7L3</accession>
<name>A0ABQ5J7L3_9ASTR</name>
<feature type="region of interest" description="Disordered" evidence="1">
    <location>
        <begin position="206"/>
        <end position="321"/>
    </location>
</feature>
<comment type="caution">
    <text evidence="2">The sequence shown here is derived from an EMBL/GenBank/DDBJ whole genome shotgun (WGS) entry which is preliminary data.</text>
</comment>
<evidence type="ECO:0000313" key="2">
    <source>
        <dbReference type="EMBL" id="GJU08389.1"/>
    </source>
</evidence>
<feature type="compositionally biased region" description="Acidic residues" evidence="1">
    <location>
        <begin position="227"/>
        <end position="241"/>
    </location>
</feature>